<keyword evidence="2" id="KW-0479">Metal-binding</keyword>
<dbReference type="InterPro" id="IPR036514">
    <property type="entry name" value="SGNH_hydro_sf"/>
</dbReference>
<dbReference type="InterPro" id="IPR036909">
    <property type="entry name" value="Cyt_c-like_dom_sf"/>
</dbReference>
<dbReference type="InterPro" id="IPR011042">
    <property type="entry name" value="6-blade_b-propeller_TolB-like"/>
</dbReference>
<evidence type="ECO:0000313" key="6">
    <source>
        <dbReference type="EMBL" id="SVA27725.1"/>
    </source>
</evidence>
<evidence type="ECO:0000256" key="4">
    <source>
        <dbReference type="SAM" id="Coils"/>
    </source>
</evidence>
<dbReference type="PROSITE" id="PS51007">
    <property type="entry name" value="CYTC"/>
    <property type="match status" value="1"/>
</dbReference>
<evidence type="ECO:0000256" key="3">
    <source>
        <dbReference type="ARBA" id="ARBA00023004"/>
    </source>
</evidence>
<feature type="non-terminal residue" evidence="6">
    <location>
        <position position="1"/>
    </location>
</feature>
<dbReference type="SUPFAM" id="SSF63829">
    <property type="entry name" value="Calcium-dependent phosphotriesterase"/>
    <property type="match status" value="1"/>
</dbReference>
<name>A0A381UHS5_9ZZZZ</name>
<protein>
    <recommendedName>
        <fullName evidence="5">Cytochrome c domain-containing protein</fullName>
    </recommendedName>
</protein>
<dbReference type="GO" id="GO:0020037">
    <property type="term" value="F:heme binding"/>
    <property type="evidence" value="ECO:0007669"/>
    <property type="project" value="InterPro"/>
</dbReference>
<dbReference type="InterPro" id="IPR011989">
    <property type="entry name" value="ARM-like"/>
</dbReference>
<dbReference type="GO" id="GO:0046872">
    <property type="term" value="F:metal ion binding"/>
    <property type="evidence" value="ECO:0007669"/>
    <property type="project" value="UniProtKB-KW"/>
</dbReference>
<dbReference type="SUPFAM" id="SSF46626">
    <property type="entry name" value="Cytochrome c"/>
    <property type="match status" value="1"/>
</dbReference>
<accession>A0A381UHS5</accession>
<dbReference type="InterPro" id="IPR016024">
    <property type="entry name" value="ARM-type_fold"/>
</dbReference>
<dbReference type="InterPro" id="IPR013428">
    <property type="entry name" value="Membrane-bound_put_N"/>
</dbReference>
<dbReference type="NCBIfam" id="TIGR02604">
    <property type="entry name" value="Piru_Ver_Nterm"/>
    <property type="match status" value="1"/>
</dbReference>
<organism evidence="6">
    <name type="scientific">marine metagenome</name>
    <dbReference type="NCBI Taxonomy" id="408172"/>
    <lineage>
        <taxon>unclassified sequences</taxon>
        <taxon>metagenomes</taxon>
        <taxon>ecological metagenomes</taxon>
    </lineage>
</organism>
<keyword evidence="4" id="KW-0175">Coiled coil</keyword>
<proteinExistence type="predicted"/>
<dbReference type="EMBL" id="UINC01006471">
    <property type="protein sequence ID" value="SVA27725.1"/>
    <property type="molecule type" value="Genomic_DNA"/>
</dbReference>
<feature type="non-terminal residue" evidence="6">
    <location>
        <position position="1382"/>
    </location>
</feature>
<evidence type="ECO:0000256" key="1">
    <source>
        <dbReference type="ARBA" id="ARBA00022617"/>
    </source>
</evidence>
<dbReference type="InterPro" id="IPR013427">
    <property type="entry name" value="Haem-bd_dom_put"/>
</dbReference>
<dbReference type="InterPro" id="IPR009056">
    <property type="entry name" value="Cyt_c-like_dom"/>
</dbReference>
<dbReference type="Gene3D" id="1.25.10.10">
    <property type="entry name" value="Leucine-rich Repeat Variant"/>
    <property type="match status" value="2"/>
</dbReference>
<feature type="coiled-coil region" evidence="4">
    <location>
        <begin position="401"/>
        <end position="428"/>
    </location>
</feature>
<dbReference type="Gene3D" id="1.10.760.10">
    <property type="entry name" value="Cytochrome c-like domain"/>
    <property type="match status" value="1"/>
</dbReference>
<dbReference type="InterPro" id="IPR055557">
    <property type="entry name" value="DUF7133"/>
</dbReference>
<dbReference type="Pfam" id="PF23500">
    <property type="entry name" value="DUF7133"/>
    <property type="match status" value="1"/>
</dbReference>
<keyword evidence="1" id="KW-0349">Heme</keyword>
<dbReference type="NCBIfam" id="TIGR02603">
    <property type="entry name" value="CxxCH_TIGR02603"/>
    <property type="match status" value="1"/>
</dbReference>
<keyword evidence="3" id="KW-0408">Iron</keyword>
<evidence type="ECO:0000259" key="5">
    <source>
        <dbReference type="PROSITE" id="PS51007"/>
    </source>
</evidence>
<dbReference type="Gene3D" id="2.120.10.30">
    <property type="entry name" value="TolB, C-terminal domain"/>
    <property type="match status" value="1"/>
</dbReference>
<sequence>VVTQQGIHIKLKQAKEPIVKLFTINRSHFFNRFICRSVALVLIFTATVQAAEKPPVTSAERVQNRIGIIGGRMVADMAEYGYFETALTALWTDQDITFRNLGWPADDVFGTARSEFGSGAKNRSAWKPPANADQDFGYETILGHVNDAKPTTLLVAYGRETAFYKSPEEFEAFKRGYVTLLEDLGKVATTLILVSPPLLEDAGRPLPDPGEHNKRIQRTATFIKGLAEKGGHRLINLTDHLVPAGAKKNLTFNGQQFNQHGHERLSQVMLEQMGLAADGGYKAEFAADGTVRASQSAKVEKVVKTKNGFRFDLTPKTLPLPGAGVLLIKDSTASYALKIDGQSAFSWDNGKNPNGVTVVDGRADSQYERLRQLIIQKNRFYSTRLRPLNKTYTHLFRRHEMGHLARELDDLKRLAEEKEELIARLRQPRTYRYVIDVVLPWKQVVDPGHYVPAKIPEPDVAAEQKAFKVADGFEINLFAADPMINKPVNMNWDTRGRLWVSGSTIYPHAKPGQRPNDRIIILEDTDQDGRADRSTLFAEGLLMPHSVMPVADGAYVCSATELIHLIDKDGDDHAESSRVVYSGFGNADASHLIHGLRWAPWGELYFSQAIYINSFVETPWGPRRLNGGGVWSFRPETEKLEVYTRGMTNPWGFAFDYWGQSFSTDGAGWQGPHYCFPGVAYGMAVNVKETLGGLIMTGRPKNTAAEFVSGSHAPDHWQGSLLANDFRANRTVRYEIEEKDSGYTAREVETVLKSSHRAFRPVDIKTGPDGAIYVLDFYDAIQGHGEVDFYHPARNKGQGRIWRISAKNRPLNKPPVIFGAPVATLLNHLKAAEQYTRHHAKRELADRGRDAVLPELTRWIDALDAADPKFEHHLLEALWLRGSLMAPDAGLLTRVCTARSHQTRAAGTRMISHWFDAVPGAIDMLAEAVVDQHPRVRLEAVNALREVGTLEAFIVAMRAADHPTDTFLAYALRLTARELQKLWLPALQDGKEVFEGQSARMTLAFSIATDRRALAPLVALIREGKVANRANACRIVTTMGGKDEMTFVFSLAAKNSNVELLQVLADVSRSNKAVPTDTSALATMLQHDDEKVRLPATELAGRWKSTVNKQVLLERAASVKTSTTERLVAGRALLDMGQLSELRQLSESGSDPVVRVSATAALAEVHPGAAAKTAVSLLSKLTKGSDAEAIFISYFSRKDGPPSLVKALSGTILEADVAATGIRIAEATGLDLTDAITALTRAGSLQAGTVALSKEERTALLRDAEKLGDFDRGAAIYNRPALACVSCHAIKGKGGRLGPELGGLATHMVPEGILESLLNPSRQMKQGYESIVITLRNQDLRVGTLHRKTKSEVLLRDVSGKITSIPRNQIAKLDTSGVSMMP</sequence>
<feature type="domain" description="Cytochrome c" evidence="5">
    <location>
        <begin position="1268"/>
        <end position="1366"/>
    </location>
</feature>
<dbReference type="SUPFAM" id="SSF52266">
    <property type="entry name" value="SGNH hydrolase"/>
    <property type="match status" value="1"/>
</dbReference>
<dbReference type="PANTHER" id="PTHR33546:SF1">
    <property type="entry name" value="LARGE, MULTIFUNCTIONAL SECRETED PROTEIN"/>
    <property type="match status" value="1"/>
</dbReference>
<dbReference type="PANTHER" id="PTHR33546">
    <property type="entry name" value="LARGE, MULTIFUNCTIONAL SECRETED PROTEIN-RELATED"/>
    <property type="match status" value="1"/>
</dbReference>
<dbReference type="SUPFAM" id="SSF48371">
    <property type="entry name" value="ARM repeat"/>
    <property type="match status" value="1"/>
</dbReference>
<evidence type="ECO:0000256" key="2">
    <source>
        <dbReference type="ARBA" id="ARBA00022723"/>
    </source>
</evidence>
<dbReference type="Gene3D" id="3.40.50.1110">
    <property type="entry name" value="SGNH hydrolase"/>
    <property type="match status" value="1"/>
</dbReference>
<gene>
    <name evidence="6" type="ORF">METZ01_LOCUS80579</name>
</gene>
<dbReference type="GO" id="GO:0009055">
    <property type="term" value="F:electron transfer activity"/>
    <property type="evidence" value="ECO:0007669"/>
    <property type="project" value="InterPro"/>
</dbReference>
<reference evidence="6" key="1">
    <citation type="submission" date="2018-05" db="EMBL/GenBank/DDBJ databases">
        <authorList>
            <person name="Lanie J.A."/>
            <person name="Ng W.-L."/>
            <person name="Kazmierczak K.M."/>
            <person name="Andrzejewski T.M."/>
            <person name="Davidsen T.M."/>
            <person name="Wayne K.J."/>
            <person name="Tettelin H."/>
            <person name="Glass J.I."/>
            <person name="Rusch D."/>
            <person name="Podicherti R."/>
            <person name="Tsui H.-C.T."/>
            <person name="Winkler M.E."/>
        </authorList>
    </citation>
    <scope>NUCLEOTIDE SEQUENCE</scope>
</reference>